<reference evidence="2 3" key="1">
    <citation type="submission" date="2019-08" db="EMBL/GenBank/DDBJ databases">
        <title>In-depth cultivation of the pig gut microbiome towards novel bacterial diversity and tailored functional studies.</title>
        <authorList>
            <person name="Wylensek D."/>
            <person name="Hitch T.C.A."/>
            <person name="Clavel T."/>
        </authorList>
    </citation>
    <scope>NUCLEOTIDE SEQUENCE [LARGE SCALE GENOMIC DNA]</scope>
    <source>
        <strain evidence="2 3">LKV-178-WT-2A</strain>
    </source>
</reference>
<evidence type="ECO:0000313" key="2">
    <source>
        <dbReference type="EMBL" id="MST84601.1"/>
    </source>
</evidence>
<name>A0A7K0KF83_9BACT</name>
<sequence length="211" mass="22434">MKGNLLLFVSLLTGILVGMTGVTPHWLLNPQLPMLLLELLIVQVGMGIGSMEHLDRLFAGFRWEMLLLPVFTIVGTLLFSATAVLLFSGHSLSDFLAVGSGFGYYSLSSVLISQVKAGAVGSAAANQLATIALLANIVREMVSLLSCRFVAHRGSGWAAISVAGISSMDVCLPSILSSTGNKRYMPIAIFHGLCLEVSVPMLVTFFCSVNL</sequence>
<comment type="caution">
    <text evidence="2">The sequence shown here is derived from an EMBL/GenBank/DDBJ whole genome shotgun (WGS) entry which is preliminary data.</text>
</comment>
<dbReference type="InterPro" id="IPR005642">
    <property type="entry name" value="LysO"/>
</dbReference>
<dbReference type="RefSeq" id="WP_154534187.1">
    <property type="nucleotide sequence ID" value="NZ_VUNG01000018.1"/>
</dbReference>
<feature type="transmembrane region" description="Helical" evidence="1">
    <location>
        <begin position="66"/>
        <end position="89"/>
    </location>
</feature>
<evidence type="ECO:0000256" key="1">
    <source>
        <dbReference type="SAM" id="Phobius"/>
    </source>
</evidence>
<dbReference type="Proteomes" id="UP000438914">
    <property type="component" value="Unassembled WGS sequence"/>
</dbReference>
<accession>A0A7K0KF83</accession>
<keyword evidence="1" id="KW-0812">Transmembrane</keyword>
<dbReference type="AlphaFoldDB" id="A0A7K0KF83"/>
<organism evidence="2 3">
    <name type="scientific">Hallella mizrahii</name>
    <dbReference type="NCBI Taxonomy" id="2606637"/>
    <lineage>
        <taxon>Bacteria</taxon>
        <taxon>Pseudomonadati</taxon>
        <taxon>Bacteroidota</taxon>
        <taxon>Bacteroidia</taxon>
        <taxon>Bacteroidales</taxon>
        <taxon>Prevotellaceae</taxon>
        <taxon>Hallella</taxon>
    </lineage>
</organism>
<dbReference type="Pfam" id="PF03956">
    <property type="entry name" value="Lys_export"/>
    <property type="match status" value="1"/>
</dbReference>
<dbReference type="GO" id="GO:0005886">
    <property type="term" value="C:plasma membrane"/>
    <property type="evidence" value="ECO:0007669"/>
    <property type="project" value="TreeGrafter"/>
</dbReference>
<dbReference type="EMBL" id="VUNG01000018">
    <property type="protein sequence ID" value="MST84601.1"/>
    <property type="molecule type" value="Genomic_DNA"/>
</dbReference>
<dbReference type="GO" id="GO:0015661">
    <property type="term" value="F:L-lysine efflux transmembrane transporter activity"/>
    <property type="evidence" value="ECO:0007669"/>
    <property type="project" value="InterPro"/>
</dbReference>
<keyword evidence="3" id="KW-1185">Reference proteome</keyword>
<gene>
    <name evidence="2" type="ORF">FYJ73_07955</name>
</gene>
<proteinExistence type="predicted"/>
<dbReference type="PANTHER" id="PTHR35804">
    <property type="entry name" value="LYSINE EXPORTER LYSO"/>
    <property type="match status" value="1"/>
</dbReference>
<protein>
    <submittedName>
        <fullName evidence="2">Lysine exporter LysO family protein</fullName>
    </submittedName>
</protein>
<evidence type="ECO:0000313" key="3">
    <source>
        <dbReference type="Proteomes" id="UP000438914"/>
    </source>
</evidence>
<keyword evidence="1" id="KW-1133">Transmembrane helix</keyword>
<feature type="transmembrane region" description="Helical" evidence="1">
    <location>
        <begin position="157"/>
        <end position="176"/>
    </location>
</feature>
<dbReference type="PANTHER" id="PTHR35804:SF1">
    <property type="entry name" value="LYSINE EXPORTER LYSO"/>
    <property type="match status" value="1"/>
</dbReference>
<feature type="transmembrane region" description="Helical" evidence="1">
    <location>
        <begin position="188"/>
        <end position="206"/>
    </location>
</feature>
<keyword evidence="1" id="KW-0472">Membrane</keyword>